<dbReference type="InterPro" id="IPR050831">
    <property type="entry name" value="CEA_cell_adhesion"/>
</dbReference>
<dbReference type="Ensembl" id="ENSXETT00000103972">
    <property type="protein sequence ID" value="ENSXETP00000094226"/>
    <property type="gene ID" value="ENSXETG00000039129"/>
</dbReference>
<keyword evidence="5" id="KW-0472">Membrane</keyword>
<dbReference type="Gene3D" id="2.60.40.10">
    <property type="entry name" value="Immunoglobulins"/>
    <property type="match status" value="1"/>
</dbReference>
<comment type="similarity">
    <text evidence="4">Belongs to the immunoglobulin superfamily. CEA family.</text>
</comment>
<sequence length="257" mass="27557">FHLAKAHSGSLTIQLIPDCASVGKNVTLSVSGINGNLNSFTWYLGEPSASNQIINYIVSITPPSAPGPKNFSDAIGLPNGSLLITNLKTEYSNTYTVQVQASTPGQASAELTVESKWSLRNYFLDHIKSYSIYAVDITVSVFSYKGYFICDSGGLTPGQIAGIVIGVLVGVALIAAAAYFICKHLNSREVSDSIWEKSLTLQESSRTNHDLCFNNEPNESLAQPEHNLSPPLMLKMIGIREVRWWGGDVTGGGGGGE</sequence>
<organism evidence="7">
    <name type="scientific">Xenopus tropicalis</name>
    <name type="common">Western clawed frog</name>
    <name type="synonym">Silurana tropicalis</name>
    <dbReference type="NCBI Taxonomy" id="8364"/>
    <lineage>
        <taxon>Eukaryota</taxon>
        <taxon>Metazoa</taxon>
        <taxon>Chordata</taxon>
        <taxon>Craniata</taxon>
        <taxon>Vertebrata</taxon>
        <taxon>Euteleostomi</taxon>
        <taxon>Amphibia</taxon>
        <taxon>Batrachia</taxon>
        <taxon>Anura</taxon>
        <taxon>Pipoidea</taxon>
        <taxon>Pipidae</taxon>
        <taxon>Xenopodinae</taxon>
        <taxon>Xenopus</taxon>
        <taxon>Silurana</taxon>
    </lineage>
</organism>
<keyword evidence="2" id="KW-0325">Glycoprotein</keyword>
<dbReference type="SUPFAM" id="SSF48726">
    <property type="entry name" value="Immunoglobulin"/>
    <property type="match status" value="1"/>
</dbReference>
<dbReference type="Pfam" id="PF07686">
    <property type="entry name" value="V-set"/>
    <property type="match status" value="1"/>
</dbReference>
<evidence type="ECO:0000256" key="2">
    <source>
        <dbReference type="ARBA" id="ARBA00023180"/>
    </source>
</evidence>
<evidence type="ECO:0000256" key="4">
    <source>
        <dbReference type="ARBA" id="ARBA00038222"/>
    </source>
</evidence>
<evidence type="ECO:0000259" key="6">
    <source>
        <dbReference type="SMART" id="SM00409"/>
    </source>
</evidence>
<dbReference type="InterPro" id="IPR013783">
    <property type="entry name" value="Ig-like_fold"/>
</dbReference>
<keyword evidence="5" id="KW-1133">Transmembrane helix</keyword>
<feature type="transmembrane region" description="Helical" evidence="5">
    <location>
        <begin position="160"/>
        <end position="182"/>
    </location>
</feature>
<dbReference type="AlphaFoldDB" id="A0A6I8SHD7"/>
<reference evidence="7" key="1">
    <citation type="journal article" date="2010" name="Science">
        <title>The genome of the Western clawed frog Xenopus tropicalis.</title>
        <authorList>
            <person name="Hellsten U."/>
            <person name="Harland R.M."/>
            <person name="Gilchrist M.J."/>
            <person name="Hendrix D."/>
            <person name="Jurka J."/>
            <person name="Kapitonov V."/>
            <person name="Ovcharenko I."/>
            <person name="Putnam N.H."/>
            <person name="Shu S."/>
            <person name="Taher L."/>
            <person name="Blitz I.L."/>
            <person name="Blumberg B."/>
            <person name="Dichmann D.S."/>
            <person name="Dubchak I."/>
            <person name="Amaya E."/>
            <person name="Detter J.C."/>
            <person name="Fletcher R."/>
            <person name="Gerhard D.S."/>
            <person name="Goodstein D."/>
            <person name="Graves T."/>
            <person name="Grigoriev I.V."/>
            <person name="Grimwood J."/>
            <person name="Kawashima T."/>
            <person name="Lindquist E."/>
            <person name="Lucas S.M."/>
            <person name="Mead P.E."/>
            <person name="Mitros T."/>
            <person name="Ogino H."/>
            <person name="Ohta Y."/>
            <person name="Poliakov A.V."/>
            <person name="Pollet N."/>
            <person name="Robert J."/>
            <person name="Salamov A."/>
            <person name="Sater A.K."/>
            <person name="Schmutz J."/>
            <person name="Terry A."/>
            <person name="Vize P.D."/>
            <person name="Warren W.C."/>
            <person name="Wells D."/>
            <person name="Wills A."/>
            <person name="Wilson R.K."/>
            <person name="Zimmerman L.B."/>
            <person name="Zorn A.M."/>
            <person name="Grainger R."/>
            <person name="Grammer T."/>
            <person name="Khokha M.K."/>
            <person name="Richardson P.M."/>
            <person name="Rokhsar D.S."/>
        </authorList>
    </citation>
    <scope>NUCLEOTIDE SEQUENCE [LARGE SCALE GENOMIC DNA]</scope>
    <source>
        <strain evidence="7">Nigerian</strain>
    </source>
</reference>
<dbReference type="InterPro" id="IPR036179">
    <property type="entry name" value="Ig-like_dom_sf"/>
</dbReference>
<evidence type="ECO:0000256" key="1">
    <source>
        <dbReference type="ARBA" id="ARBA00022729"/>
    </source>
</evidence>
<dbReference type="SMART" id="SM00409">
    <property type="entry name" value="IG"/>
    <property type="match status" value="1"/>
</dbReference>
<dbReference type="PANTHER" id="PTHR44427">
    <property type="entry name" value="CARCINOEMBRYONIC ANTIGEN-RELATED CELL ADHESION MOLECULE 19"/>
    <property type="match status" value="1"/>
</dbReference>
<dbReference type="Bgee" id="ENSXETG00000039129">
    <property type="expression patterns" value="Expressed in embryo and 13 other cell types or tissues"/>
</dbReference>
<dbReference type="InParanoid" id="A0A6I8SHD7"/>
<dbReference type="GeneTree" id="ENSGT01010000229992"/>
<dbReference type="InterPro" id="IPR013106">
    <property type="entry name" value="Ig_V-set"/>
</dbReference>
<evidence type="ECO:0000256" key="5">
    <source>
        <dbReference type="SAM" id="Phobius"/>
    </source>
</evidence>
<evidence type="ECO:0000256" key="3">
    <source>
        <dbReference type="ARBA" id="ARBA00023319"/>
    </source>
</evidence>
<feature type="transmembrane region" description="Helical" evidence="5">
    <location>
        <begin position="130"/>
        <end position="148"/>
    </location>
</feature>
<evidence type="ECO:0000313" key="7">
    <source>
        <dbReference type="Ensembl" id="ENSXETP00000094226"/>
    </source>
</evidence>
<accession>A0A6I8SHD7</accession>
<keyword evidence="3" id="KW-0393">Immunoglobulin domain</keyword>
<keyword evidence="1" id="KW-0732">Signal</keyword>
<dbReference type="PANTHER" id="PTHR44427:SF1">
    <property type="entry name" value="CARCINOEMBRYONIC ANTIGEN-RELATED CELL ADHESION MOLECULE 1"/>
    <property type="match status" value="1"/>
</dbReference>
<protein>
    <recommendedName>
        <fullName evidence="6">Immunoglobulin domain-containing protein</fullName>
    </recommendedName>
</protein>
<reference evidence="7" key="2">
    <citation type="submission" date="2020-05" db="UniProtKB">
        <authorList>
            <consortium name="Ensembl"/>
        </authorList>
    </citation>
    <scope>IDENTIFICATION</scope>
</reference>
<name>A0A6I8SHD7_XENTR</name>
<proteinExistence type="inferred from homology"/>
<dbReference type="InterPro" id="IPR003599">
    <property type="entry name" value="Ig_sub"/>
</dbReference>
<keyword evidence="5" id="KW-0812">Transmembrane</keyword>
<feature type="domain" description="Immunoglobulin" evidence="6">
    <location>
        <begin position="15"/>
        <end position="114"/>
    </location>
</feature>